<evidence type="ECO:0000313" key="2">
    <source>
        <dbReference type="EMBL" id="GLB34293.1"/>
    </source>
</evidence>
<evidence type="ECO:0000313" key="3">
    <source>
        <dbReference type="Proteomes" id="UP001063166"/>
    </source>
</evidence>
<accession>A0A9P3PF49</accession>
<keyword evidence="1" id="KW-0732">Signal</keyword>
<dbReference type="AlphaFoldDB" id="A0A9P3PF49"/>
<name>A0A9P3PF49_LYOSH</name>
<reference evidence="2" key="1">
    <citation type="submission" date="2022-07" db="EMBL/GenBank/DDBJ databases">
        <title>The genome of Lyophyllum shimeji provides insight into the initial evolution of ectomycorrhizal fungal genome.</title>
        <authorList>
            <person name="Kobayashi Y."/>
            <person name="Shibata T."/>
            <person name="Hirakawa H."/>
            <person name="Shigenobu S."/>
            <person name="Nishiyama T."/>
            <person name="Yamada A."/>
            <person name="Hasebe M."/>
            <person name="Kawaguchi M."/>
        </authorList>
    </citation>
    <scope>NUCLEOTIDE SEQUENCE</scope>
    <source>
        <strain evidence="2">AT787</strain>
    </source>
</reference>
<dbReference type="Proteomes" id="UP001063166">
    <property type="component" value="Unassembled WGS sequence"/>
</dbReference>
<comment type="caution">
    <text evidence="2">The sequence shown here is derived from an EMBL/GenBank/DDBJ whole genome shotgun (WGS) entry which is preliminary data.</text>
</comment>
<dbReference type="CDD" id="cd23507">
    <property type="entry name" value="hydrophobin_I"/>
    <property type="match status" value="1"/>
</dbReference>
<evidence type="ECO:0008006" key="4">
    <source>
        <dbReference type="Google" id="ProtNLM"/>
    </source>
</evidence>
<organism evidence="2 3">
    <name type="scientific">Lyophyllum shimeji</name>
    <name type="common">Hon-shimeji</name>
    <name type="synonym">Tricholoma shimeji</name>
    <dbReference type="NCBI Taxonomy" id="47721"/>
    <lineage>
        <taxon>Eukaryota</taxon>
        <taxon>Fungi</taxon>
        <taxon>Dikarya</taxon>
        <taxon>Basidiomycota</taxon>
        <taxon>Agaricomycotina</taxon>
        <taxon>Agaricomycetes</taxon>
        <taxon>Agaricomycetidae</taxon>
        <taxon>Agaricales</taxon>
        <taxon>Tricholomatineae</taxon>
        <taxon>Lyophyllaceae</taxon>
        <taxon>Lyophyllum</taxon>
    </lineage>
</organism>
<gene>
    <name evidence="2" type="ORF">LshimejAT787_0111770</name>
</gene>
<feature type="chain" id="PRO_5040429090" description="Hydrophobin" evidence="1">
    <location>
        <begin position="23"/>
        <end position="172"/>
    </location>
</feature>
<dbReference type="EMBL" id="BRPK01000001">
    <property type="protein sequence ID" value="GLB34293.1"/>
    <property type="molecule type" value="Genomic_DNA"/>
</dbReference>
<sequence>MFSRLFVAYSCLSTAFTALAAAQTSTITAIAAPTATTISQCPTGDAQCCNTVSKASSSPGVGLLLDLLDIALSNPDDVVWCRLQPYHGHRRRPRLWLFPAARLLLEQQLPLGLRCILNLEPMSILCGKQYESAGFSRRRHRAKFEDYTMLTVLAPPYKVVSVGPPFRWSGPD</sequence>
<evidence type="ECO:0000256" key="1">
    <source>
        <dbReference type="SAM" id="SignalP"/>
    </source>
</evidence>
<feature type="signal peptide" evidence="1">
    <location>
        <begin position="1"/>
        <end position="22"/>
    </location>
</feature>
<proteinExistence type="predicted"/>
<protein>
    <recommendedName>
        <fullName evidence="4">Hydrophobin</fullName>
    </recommendedName>
</protein>
<keyword evidence="3" id="KW-1185">Reference proteome</keyword>